<evidence type="ECO:0000313" key="2">
    <source>
        <dbReference type="Proteomes" id="UP000799324"/>
    </source>
</evidence>
<keyword evidence="2" id="KW-1185">Reference proteome</keyword>
<dbReference type="AlphaFoldDB" id="A0A6A6TSN5"/>
<dbReference type="EMBL" id="MU004288">
    <property type="protein sequence ID" value="KAF2662810.1"/>
    <property type="molecule type" value="Genomic_DNA"/>
</dbReference>
<proteinExistence type="predicted"/>
<gene>
    <name evidence="1" type="ORF">K491DRAFT_3017</name>
</gene>
<accession>A0A6A6TSN5</accession>
<reference evidence="1" key="1">
    <citation type="journal article" date="2020" name="Stud. Mycol.">
        <title>101 Dothideomycetes genomes: a test case for predicting lifestyles and emergence of pathogens.</title>
        <authorList>
            <person name="Haridas S."/>
            <person name="Albert R."/>
            <person name="Binder M."/>
            <person name="Bloem J."/>
            <person name="Labutti K."/>
            <person name="Salamov A."/>
            <person name="Andreopoulos B."/>
            <person name="Baker S."/>
            <person name="Barry K."/>
            <person name="Bills G."/>
            <person name="Bluhm B."/>
            <person name="Cannon C."/>
            <person name="Castanera R."/>
            <person name="Culley D."/>
            <person name="Daum C."/>
            <person name="Ezra D."/>
            <person name="Gonzalez J."/>
            <person name="Henrissat B."/>
            <person name="Kuo A."/>
            <person name="Liang C."/>
            <person name="Lipzen A."/>
            <person name="Lutzoni F."/>
            <person name="Magnuson J."/>
            <person name="Mondo S."/>
            <person name="Nolan M."/>
            <person name="Ohm R."/>
            <person name="Pangilinan J."/>
            <person name="Park H.-J."/>
            <person name="Ramirez L."/>
            <person name="Alfaro M."/>
            <person name="Sun H."/>
            <person name="Tritt A."/>
            <person name="Yoshinaga Y."/>
            <person name="Zwiers L.-H."/>
            <person name="Turgeon B."/>
            <person name="Goodwin S."/>
            <person name="Spatafora J."/>
            <person name="Crous P."/>
            <person name="Grigoriev I."/>
        </authorList>
    </citation>
    <scope>NUCLEOTIDE SEQUENCE</scope>
    <source>
        <strain evidence="1">CBS 122681</strain>
    </source>
</reference>
<dbReference type="Proteomes" id="UP000799324">
    <property type="component" value="Unassembled WGS sequence"/>
</dbReference>
<sequence>MVAGKERPIAARAHNFLPCFTAALTAVTTTSPLLLRPCVCPLLLIYSRTPVNLVTKLLPVEFRIEQESERPSKHRIQATERRNGP</sequence>
<organism evidence="1 2">
    <name type="scientific">Lophiostoma macrostomum CBS 122681</name>
    <dbReference type="NCBI Taxonomy" id="1314788"/>
    <lineage>
        <taxon>Eukaryota</taxon>
        <taxon>Fungi</taxon>
        <taxon>Dikarya</taxon>
        <taxon>Ascomycota</taxon>
        <taxon>Pezizomycotina</taxon>
        <taxon>Dothideomycetes</taxon>
        <taxon>Pleosporomycetidae</taxon>
        <taxon>Pleosporales</taxon>
        <taxon>Lophiostomataceae</taxon>
        <taxon>Lophiostoma</taxon>
    </lineage>
</organism>
<name>A0A6A6TSN5_9PLEO</name>
<protein>
    <submittedName>
        <fullName evidence="1">Uncharacterized protein</fullName>
    </submittedName>
</protein>
<evidence type="ECO:0000313" key="1">
    <source>
        <dbReference type="EMBL" id="KAF2662810.1"/>
    </source>
</evidence>